<evidence type="ECO:0000313" key="3">
    <source>
        <dbReference type="Proteomes" id="UP000800092"/>
    </source>
</evidence>
<evidence type="ECO:0000313" key="2">
    <source>
        <dbReference type="EMBL" id="KAF2235802.1"/>
    </source>
</evidence>
<proteinExistence type="predicted"/>
<feature type="region of interest" description="Disordered" evidence="1">
    <location>
        <begin position="326"/>
        <end position="348"/>
    </location>
</feature>
<sequence length="657" mass="71276">MAASRSGSASFDRGLGKDDTATAEFNAILAAGGNAFEEANRRKNRQNEPSSSATSANEGVSGPPTISSNHQSNDAVLRDLRSRMESLTLYESSIKPKHHSRPDAKYPVPVSSYTIDPTSVQEELSVTKRGLDKDPNAPLSFSAATSQRNPSSYPKFGTDTSTLLSSPQPSAHVDETGASKSPERTGNTGSKKSPFGGDLMASKYASKSYTTEPTSRLQSTVGLLEDRSRVPSMPQAKKTRNPERSIGSDNSPVRSNTPDSGKYPKHLPKSHRLADTSDQTGNQTMGKDRLEANTAFGHNLLKQDTIQSRMTAHGPTLKALAASMAKPQISEQNLTAPSRSDDAPGSSTFRDNDNMLADLVPLPGAHGGKFDRLSEAERIQLAANQRNIGGSVEASLQAQSAWVDRTTDGPFASRVRVHNPNGANEIRHKAIQDVQTEAHQGHPNSSTTQLGHSIGMDENKVGASKPDGVKANLQGPDVSTTNADKERRIVYGKVLTKSLHEKWTEHKEQKQNELKHEQIGKMAELNAALSAEGDQNMELFVKEQTASLNNKKTALIDEMTQKLAAFQEDQKAAFDKQLNSLKIEYSGIREVLAADHKAKQDDFSKTLEEEYSSMKSRLEAGIMAYINELGSKDGMTKMAERLFPGVEHGDPDDDVKV</sequence>
<feature type="compositionally biased region" description="Basic and acidic residues" evidence="1">
    <location>
        <begin position="172"/>
        <end position="183"/>
    </location>
</feature>
<reference evidence="2" key="1">
    <citation type="journal article" date="2020" name="Stud. Mycol.">
        <title>101 Dothideomycetes genomes: a test case for predicting lifestyles and emergence of pathogens.</title>
        <authorList>
            <person name="Haridas S."/>
            <person name="Albert R."/>
            <person name="Binder M."/>
            <person name="Bloem J."/>
            <person name="Labutti K."/>
            <person name="Salamov A."/>
            <person name="Andreopoulos B."/>
            <person name="Baker S."/>
            <person name="Barry K."/>
            <person name="Bills G."/>
            <person name="Bluhm B."/>
            <person name="Cannon C."/>
            <person name="Castanera R."/>
            <person name="Culley D."/>
            <person name="Daum C."/>
            <person name="Ezra D."/>
            <person name="Gonzalez J."/>
            <person name="Henrissat B."/>
            <person name="Kuo A."/>
            <person name="Liang C."/>
            <person name="Lipzen A."/>
            <person name="Lutzoni F."/>
            <person name="Magnuson J."/>
            <person name="Mondo S."/>
            <person name="Nolan M."/>
            <person name="Ohm R."/>
            <person name="Pangilinan J."/>
            <person name="Park H.-J."/>
            <person name="Ramirez L."/>
            <person name="Alfaro M."/>
            <person name="Sun H."/>
            <person name="Tritt A."/>
            <person name="Yoshinaga Y."/>
            <person name="Zwiers L.-H."/>
            <person name="Turgeon B."/>
            <person name="Goodwin S."/>
            <person name="Spatafora J."/>
            <person name="Crous P."/>
            <person name="Grigoriev I."/>
        </authorList>
    </citation>
    <scope>NUCLEOTIDE SEQUENCE</scope>
    <source>
        <strain evidence="2">Tuck. ex Michener</strain>
    </source>
</reference>
<dbReference type="AlphaFoldDB" id="A0A6A6HCT5"/>
<name>A0A6A6HCT5_VIRVR</name>
<feature type="compositionally biased region" description="Polar residues" evidence="1">
    <location>
        <begin position="247"/>
        <end position="259"/>
    </location>
</feature>
<feature type="compositionally biased region" description="Basic and acidic residues" evidence="1">
    <location>
        <begin position="125"/>
        <end position="135"/>
    </location>
</feature>
<accession>A0A6A6HCT5</accession>
<feature type="compositionally biased region" description="Polar residues" evidence="1">
    <location>
        <begin position="111"/>
        <end position="124"/>
    </location>
</feature>
<feature type="compositionally biased region" description="Polar residues" evidence="1">
    <location>
        <begin position="329"/>
        <end position="338"/>
    </location>
</feature>
<organism evidence="2 3">
    <name type="scientific">Viridothelium virens</name>
    <name type="common">Speckled blister lichen</name>
    <name type="synonym">Trypethelium virens</name>
    <dbReference type="NCBI Taxonomy" id="1048519"/>
    <lineage>
        <taxon>Eukaryota</taxon>
        <taxon>Fungi</taxon>
        <taxon>Dikarya</taxon>
        <taxon>Ascomycota</taxon>
        <taxon>Pezizomycotina</taxon>
        <taxon>Dothideomycetes</taxon>
        <taxon>Dothideomycetes incertae sedis</taxon>
        <taxon>Trypetheliales</taxon>
        <taxon>Trypetheliaceae</taxon>
        <taxon>Viridothelium</taxon>
    </lineage>
</organism>
<keyword evidence="3" id="KW-1185">Reference proteome</keyword>
<protein>
    <submittedName>
        <fullName evidence="2">Uncharacterized protein</fullName>
    </submittedName>
</protein>
<dbReference type="EMBL" id="ML991789">
    <property type="protein sequence ID" value="KAF2235802.1"/>
    <property type="molecule type" value="Genomic_DNA"/>
</dbReference>
<dbReference type="Proteomes" id="UP000800092">
    <property type="component" value="Unassembled WGS sequence"/>
</dbReference>
<feature type="compositionally biased region" description="Polar residues" evidence="1">
    <location>
        <begin position="276"/>
        <end position="285"/>
    </location>
</feature>
<dbReference type="OrthoDB" id="422086at2759"/>
<evidence type="ECO:0000256" key="1">
    <source>
        <dbReference type="SAM" id="MobiDB-lite"/>
    </source>
</evidence>
<feature type="compositionally biased region" description="Polar residues" evidence="1">
    <location>
        <begin position="47"/>
        <end position="74"/>
    </location>
</feature>
<gene>
    <name evidence="2" type="ORF">EV356DRAFT_513683</name>
</gene>
<feature type="compositionally biased region" description="Polar residues" evidence="1">
    <location>
        <begin position="142"/>
        <end position="169"/>
    </location>
</feature>
<feature type="region of interest" description="Disordered" evidence="1">
    <location>
        <begin position="36"/>
        <end position="292"/>
    </location>
</feature>
<feature type="compositionally biased region" description="Polar residues" evidence="1">
    <location>
        <begin position="205"/>
        <end position="221"/>
    </location>
</feature>